<dbReference type="SUPFAM" id="SSF57302">
    <property type="entry name" value="Snake toxin-like"/>
    <property type="match status" value="1"/>
</dbReference>
<evidence type="ECO:0000256" key="2">
    <source>
        <dbReference type="ARBA" id="ARBA00022475"/>
    </source>
</evidence>
<dbReference type="EMBL" id="GFXV01006068">
    <property type="protein sequence ID" value="MBW17873.1"/>
    <property type="molecule type" value="Transcribed_RNA"/>
</dbReference>
<keyword evidence="3" id="KW-0336">GPI-anchor</keyword>
<evidence type="ECO:0000256" key="7">
    <source>
        <dbReference type="ARBA" id="ARBA00023180"/>
    </source>
</evidence>
<dbReference type="AlphaFoldDB" id="A0A2H8TUC0"/>
<dbReference type="InterPro" id="IPR045860">
    <property type="entry name" value="Snake_toxin-like_sf"/>
</dbReference>
<dbReference type="PANTHER" id="PTHR31171">
    <property type="entry name" value="LY6/PLAUR DOMAIN-CONTAINING PROTEIN 6"/>
    <property type="match status" value="1"/>
</dbReference>
<dbReference type="GO" id="GO:0030548">
    <property type="term" value="F:acetylcholine receptor regulator activity"/>
    <property type="evidence" value="ECO:0007669"/>
    <property type="project" value="InterPro"/>
</dbReference>
<sequence length="183" mass="20331">MPHGCPWMVPLFRWALLSGCVARPLSPDTKMSEVFTQNMTEENLTCYTCVNVSDNLTCNQYAIDKPCARDLDYCQTLHIMDSTGTSVIVNKKCANRTECHPSTVGCLSIDRQTVCVSCCDDMYCNMTVPTNQTNAVVTITRKHHTNPTKGPKTKSAGDIPCTQLTFASYLLLFLMLLTTILQC</sequence>
<dbReference type="PANTHER" id="PTHR31171:SF3">
    <property type="entry name" value="LY6_PLAUR DOMAIN-CONTAINING PROTEIN 6B"/>
    <property type="match status" value="1"/>
</dbReference>
<dbReference type="InterPro" id="IPR039457">
    <property type="entry name" value="LYPD6-like"/>
</dbReference>
<accession>A0A2H8TUC0</accession>
<dbReference type="GO" id="GO:0098552">
    <property type="term" value="C:side of membrane"/>
    <property type="evidence" value="ECO:0007669"/>
    <property type="project" value="UniProtKB-KW"/>
</dbReference>
<dbReference type="OrthoDB" id="6149028at2759"/>
<evidence type="ECO:0000256" key="9">
    <source>
        <dbReference type="SAM" id="SignalP"/>
    </source>
</evidence>
<keyword evidence="4 9" id="KW-0732">Signal</keyword>
<keyword evidence="8" id="KW-0449">Lipoprotein</keyword>
<evidence type="ECO:0000256" key="5">
    <source>
        <dbReference type="ARBA" id="ARBA00023136"/>
    </source>
</evidence>
<organism evidence="10">
    <name type="scientific">Melanaphis sacchari</name>
    <dbReference type="NCBI Taxonomy" id="742174"/>
    <lineage>
        <taxon>Eukaryota</taxon>
        <taxon>Metazoa</taxon>
        <taxon>Ecdysozoa</taxon>
        <taxon>Arthropoda</taxon>
        <taxon>Hexapoda</taxon>
        <taxon>Insecta</taxon>
        <taxon>Pterygota</taxon>
        <taxon>Neoptera</taxon>
        <taxon>Paraneoptera</taxon>
        <taxon>Hemiptera</taxon>
        <taxon>Sternorrhyncha</taxon>
        <taxon>Aphidomorpha</taxon>
        <taxon>Aphidoidea</taxon>
        <taxon>Aphididae</taxon>
        <taxon>Aphidini</taxon>
        <taxon>Melanaphis</taxon>
    </lineage>
</organism>
<keyword evidence="5" id="KW-0472">Membrane</keyword>
<feature type="signal peptide" evidence="9">
    <location>
        <begin position="1"/>
        <end position="22"/>
    </location>
</feature>
<dbReference type="Gene3D" id="2.10.60.10">
    <property type="entry name" value="CD59"/>
    <property type="match status" value="1"/>
</dbReference>
<keyword evidence="2" id="KW-1003">Cell membrane</keyword>
<feature type="chain" id="PRO_5014183259" evidence="9">
    <location>
        <begin position="23"/>
        <end position="183"/>
    </location>
</feature>
<keyword evidence="6" id="KW-1015">Disulfide bond</keyword>
<gene>
    <name evidence="10" type="primary">LYPD6B_0</name>
</gene>
<protein>
    <submittedName>
        <fullName evidence="10">Ly6/PLAUR domain-containing protein 6B</fullName>
    </submittedName>
</protein>
<comment type="subcellular location">
    <subcellularLocation>
        <location evidence="1">Cell membrane</location>
        <topology evidence="1">Lipid-anchor</topology>
        <topology evidence="1">GPI-anchor</topology>
    </subcellularLocation>
</comment>
<keyword evidence="7" id="KW-0325">Glycoprotein</keyword>
<evidence type="ECO:0000256" key="8">
    <source>
        <dbReference type="ARBA" id="ARBA00023288"/>
    </source>
</evidence>
<evidence type="ECO:0000256" key="3">
    <source>
        <dbReference type="ARBA" id="ARBA00022622"/>
    </source>
</evidence>
<proteinExistence type="predicted"/>
<dbReference type="Pfam" id="PF16975">
    <property type="entry name" value="UPAR_LY6_2"/>
    <property type="match status" value="1"/>
</dbReference>
<dbReference type="GO" id="GO:0005886">
    <property type="term" value="C:plasma membrane"/>
    <property type="evidence" value="ECO:0007669"/>
    <property type="project" value="UniProtKB-SubCell"/>
</dbReference>
<name>A0A2H8TUC0_9HEMI</name>
<evidence type="ECO:0000256" key="4">
    <source>
        <dbReference type="ARBA" id="ARBA00022729"/>
    </source>
</evidence>
<reference evidence="10" key="1">
    <citation type="submission" date="2017-10" db="EMBL/GenBank/DDBJ databases">
        <title>Transcriptome Assembly of Sugarcane Aphid Adults.</title>
        <authorList>
            <person name="Scully E.D."/>
            <person name="Palmer N.A."/>
            <person name="Geib S.M."/>
            <person name="Sarath G."/>
            <person name="Sattler S.E."/>
        </authorList>
    </citation>
    <scope>NUCLEOTIDE SEQUENCE</scope>
    <source>
        <tissue evidence="10">Whole body</tissue>
    </source>
</reference>
<evidence type="ECO:0000313" key="10">
    <source>
        <dbReference type="EMBL" id="MBW17873.1"/>
    </source>
</evidence>
<evidence type="ECO:0000256" key="1">
    <source>
        <dbReference type="ARBA" id="ARBA00004609"/>
    </source>
</evidence>
<evidence type="ECO:0000256" key="6">
    <source>
        <dbReference type="ARBA" id="ARBA00023157"/>
    </source>
</evidence>